<dbReference type="SMART" id="SM00355">
    <property type="entry name" value="ZnF_C2H2"/>
    <property type="match status" value="2"/>
</dbReference>
<feature type="domain" description="C2H2-type" evidence="9">
    <location>
        <begin position="311"/>
        <end position="339"/>
    </location>
</feature>
<keyword evidence="11" id="KW-1185">Reference proteome</keyword>
<dbReference type="InterPro" id="IPR013087">
    <property type="entry name" value="Znf_C2H2_type"/>
</dbReference>
<evidence type="ECO:0000256" key="2">
    <source>
        <dbReference type="ARBA" id="ARBA00022723"/>
    </source>
</evidence>
<evidence type="ECO:0000256" key="4">
    <source>
        <dbReference type="ARBA" id="ARBA00022771"/>
    </source>
</evidence>
<evidence type="ECO:0000313" key="10">
    <source>
        <dbReference type="EMBL" id="OXA46821.1"/>
    </source>
</evidence>
<evidence type="ECO:0000313" key="11">
    <source>
        <dbReference type="Proteomes" id="UP000198287"/>
    </source>
</evidence>
<name>A0A226DQ74_FOLCA</name>
<dbReference type="PROSITE" id="PS00028">
    <property type="entry name" value="ZINC_FINGER_C2H2_1"/>
    <property type="match status" value="1"/>
</dbReference>
<dbReference type="PANTHER" id="PTHR24406">
    <property type="entry name" value="TRANSCRIPTIONAL REPRESSOR CTCFL-RELATED"/>
    <property type="match status" value="1"/>
</dbReference>
<dbReference type="AlphaFoldDB" id="A0A226DQ74"/>
<keyword evidence="4 7" id="KW-0863">Zinc-finger</keyword>
<keyword evidence="3" id="KW-0677">Repeat</keyword>
<proteinExistence type="predicted"/>
<feature type="compositionally biased region" description="Low complexity" evidence="8">
    <location>
        <begin position="212"/>
        <end position="233"/>
    </location>
</feature>
<feature type="compositionally biased region" description="Polar residues" evidence="8">
    <location>
        <begin position="123"/>
        <end position="135"/>
    </location>
</feature>
<dbReference type="PROSITE" id="PS50157">
    <property type="entry name" value="ZINC_FINGER_C2H2_2"/>
    <property type="match status" value="2"/>
</dbReference>
<feature type="domain" description="C2H2-type" evidence="9">
    <location>
        <begin position="284"/>
        <end position="311"/>
    </location>
</feature>
<feature type="region of interest" description="Disordered" evidence="8">
    <location>
        <begin position="116"/>
        <end position="248"/>
    </location>
</feature>
<evidence type="ECO:0000256" key="5">
    <source>
        <dbReference type="ARBA" id="ARBA00022833"/>
    </source>
</evidence>
<dbReference type="GO" id="GO:0008270">
    <property type="term" value="F:zinc ion binding"/>
    <property type="evidence" value="ECO:0007669"/>
    <property type="project" value="UniProtKB-KW"/>
</dbReference>
<dbReference type="Gene3D" id="3.30.160.60">
    <property type="entry name" value="Classic Zinc Finger"/>
    <property type="match status" value="1"/>
</dbReference>
<keyword evidence="2" id="KW-0479">Metal-binding</keyword>
<dbReference type="OMA" id="EAPFANC"/>
<feature type="compositionally biased region" description="Low complexity" evidence="8">
    <location>
        <begin position="178"/>
        <end position="190"/>
    </location>
</feature>
<organism evidence="10 11">
    <name type="scientific">Folsomia candida</name>
    <name type="common">Springtail</name>
    <dbReference type="NCBI Taxonomy" id="158441"/>
    <lineage>
        <taxon>Eukaryota</taxon>
        <taxon>Metazoa</taxon>
        <taxon>Ecdysozoa</taxon>
        <taxon>Arthropoda</taxon>
        <taxon>Hexapoda</taxon>
        <taxon>Collembola</taxon>
        <taxon>Entomobryomorpha</taxon>
        <taxon>Isotomoidea</taxon>
        <taxon>Isotomidae</taxon>
        <taxon>Proisotominae</taxon>
        <taxon>Folsomia</taxon>
    </lineage>
</organism>
<dbReference type="OrthoDB" id="3176202at2759"/>
<comment type="caution">
    <text evidence="10">The sequence shown here is derived from an EMBL/GenBank/DDBJ whole genome shotgun (WGS) entry which is preliminary data.</text>
</comment>
<sequence length="348" mass="37915">MEALNLNLKHDIQSQQRLFDILQSSSSSGGGGPHHGHGHSGGSSSSSSIEFMLRSYDHQQDHDLIAAFNFNQKDHLARHVKNMHPTYAVLLNKEDFLSLTSSATLAKIGVVSNRTKIAPAPSPTKSSSNPRSTKASLRIPVINSQQPGGGNLSASPDGKKSLNSSPPREDNNDTRNRSASSSSSLSSSCSRQEETTTKSHPQQGQVQSQNRPSLSYSTTSTTVTKTTTTSSPKLPKPPKRSLLQPNGNGLVSLTNLSLTLGGQIKEAPFANCSPNKKQQLNMTLQCHECGVTCNNEKDLATHLRGHKPQNFRCPDCPRAYTRREKLSEHIRCFHQGQKFKCEHCGKEV</sequence>
<evidence type="ECO:0000256" key="7">
    <source>
        <dbReference type="PROSITE-ProRule" id="PRU00042"/>
    </source>
</evidence>
<comment type="subcellular location">
    <subcellularLocation>
        <location evidence="1">Nucleus</location>
    </subcellularLocation>
</comment>
<feature type="compositionally biased region" description="Basic and acidic residues" evidence="8">
    <location>
        <begin position="167"/>
        <end position="176"/>
    </location>
</feature>
<gene>
    <name evidence="10" type="ORF">Fcan01_18380</name>
</gene>
<feature type="region of interest" description="Disordered" evidence="8">
    <location>
        <begin position="23"/>
        <end position="47"/>
    </location>
</feature>
<reference evidence="10 11" key="1">
    <citation type="submission" date="2015-12" db="EMBL/GenBank/DDBJ databases">
        <title>The genome of Folsomia candida.</title>
        <authorList>
            <person name="Faddeeva A."/>
            <person name="Derks M.F."/>
            <person name="Anvar Y."/>
            <person name="Smit S."/>
            <person name="Van Straalen N."/>
            <person name="Roelofs D."/>
        </authorList>
    </citation>
    <scope>NUCLEOTIDE SEQUENCE [LARGE SCALE GENOMIC DNA]</scope>
    <source>
        <strain evidence="10 11">VU population</strain>
        <tissue evidence="10">Whole body</tissue>
    </source>
</reference>
<protein>
    <submittedName>
        <fullName evidence="10">Zinc finger protein Eos</fullName>
    </submittedName>
</protein>
<accession>A0A226DQ74</accession>
<dbReference type="Proteomes" id="UP000198287">
    <property type="component" value="Unassembled WGS sequence"/>
</dbReference>
<evidence type="ECO:0000259" key="9">
    <source>
        <dbReference type="PROSITE" id="PS50157"/>
    </source>
</evidence>
<dbReference type="EMBL" id="LNIX01000014">
    <property type="protein sequence ID" value="OXA46821.1"/>
    <property type="molecule type" value="Genomic_DNA"/>
</dbReference>
<feature type="compositionally biased region" description="Polar residues" evidence="8">
    <location>
        <begin position="198"/>
        <end position="211"/>
    </location>
</feature>
<evidence type="ECO:0000256" key="3">
    <source>
        <dbReference type="ARBA" id="ARBA00022737"/>
    </source>
</evidence>
<dbReference type="Pfam" id="PF00096">
    <property type="entry name" value="zf-C2H2"/>
    <property type="match status" value="1"/>
</dbReference>
<evidence type="ECO:0000256" key="8">
    <source>
        <dbReference type="SAM" id="MobiDB-lite"/>
    </source>
</evidence>
<keyword evidence="5" id="KW-0862">Zinc</keyword>
<dbReference type="InterPro" id="IPR050888">
    <property type="entry name" value="ZnF_C2H2-type_TF"/>
</dbReference>
<keyword evidence="6" id="KW-0539">Nucleus</keyword>
<evidence type="ECO:0000256" key="6">
    <source>
        <dbReference type="ARBA" id="ARBA00023242"/>
    </source>
</evidence>
<dbReference type="Pfam" id="PF12874">
    <property type="entry name" value="zf-met"/>
    <property type="match status" value="1"/>
</dbReference>
<dbReference type="GO" id="GO:0005634">
    <property type="term" value="C:nucleus"/>
    <property type="evidence" value="ECO:0007669"/>
    <property type="project" value="UniProtKB-SubCell"/>
</dbReference>
<evidence type="ECO:0000256" key="1">
    <source>
        <dbReference type="ARBA" id="ARBA00004123"/>
    </source>
</evidence>